<proteinExistence type="predicted"/>
<protein>
    <submittedName>
        <fullName evidence="1">Uncharacterized protein</fullName>
    </submittedName>
</protein>
<dbReference type="EMBL" id="LAZR01020125">
    <property type="protein sequence ID" value="KKL90025.1"/>
    <property type="molecule type" value="Genomic_DNA"/>
</dbReference>
<organism evidence="1">
    <name type="scientific">marine sediment metagenome</name>
    <dbReference type="NCBI Taxonomy" id="412755"/>
    <lineage>
        <taxon>unclassified sequences</taxon>
        <taxon>metagenomes</taxon>
        <taxon>ecological metagenomes</taxon>
    </lineage>
</organism>
<comment type="caution">
    <text evidence="1">The sequence shown here is derived from an EMBL/GenBank/DDBJ whole genome shotgun (WGS) entry which is preliminary data.</text>
</comment>
<gene>
    <name evidence="1" type="ORF">LCGC14_1908850</name>
</gene>
<reference evidence="1" key="1">
    <citation type="journal article" date="2015" name="Nature">
        <title>Complex archaea that bridge the gap between prokaryotes and eukaryotes.</title>
        <authorList>
            <person name="Spang A."/>
            <person name="Saw J.H."/>
            <person name="Jorgensen S.L."/>
            <person name="Zaremba-Niedzwiedzka K."/>
            <person name="Martijn J."/>
            <person name="Lind A.E."/>
            <person name="van Eijk R."/>
            <person name="Schleper C."/>
            <person name="Guy L."/>
            <person name="Ettema T.J."/>
        </authorList>
    </citation>
    <scope>NUCLEOTIDE SEQUENCE</scope>
</reference>
<feature type="non-terminal residue" evidence="1">
    <location>
        <position position="74"/>
    </location>
</feature>
<evidence type="ECO:0000313" key="1">
    <source>
        <dbReference type="EMBL" id="KKL90025.1"/>
    </source>
</evidence>
<dbReference type="AlphaFoldDB" id="A0A0F9I879"/>
<accession>A0A0F9I879</accession>
<sequence length="74" mass="8513">MNSPRKDFYKGAAWAAKLREYPFMHNMQKICAAGDPLYHTQTQAVRDQIRPIMEYMMLNWPEVAAGKGRYSSGS</sequence>
<name>A0A0F9I879_9ZZZZ</name>